<dbReference type="PATRIC" id="fig|1244083.3.peg.1463"/>
<dbReference type="STRING" id="1244083.CSUNSWCD_2220"/>
<evidence type="ECO:0000313" key="2">
    <source>
        <dbReference type="EMBL" id="EKU11097.1"/>
    </source>
</evidence>
<evidence type="ECO:0000256" key="1">
    <source>
        <dbReference type="SAM" id="Coils"/>
    </source>
</evidence>
<accession>M5IFB6</accession>
<dbReference type="Pfam" id="PF20935">
    <property type="entry name" value="DUF6847"/>
    <property type="match status" value="1"/>
</dbReference>
<name>M5IFB6_9BACT</name>
<dbReference type="AlphaFoldDB" id="M5IFB6"/>
<dbReference type="eggNOG" id="ENOG5032S2G">
    <property type="taxonomic scope" value="Bacteria"/>
</dbReference>
<feature type="coiled-coil region" evidence="1">
    <location>
        <begin position="130"/>
        <end position="157"/>
    </location>
</feature>
<dbReference type="Gene3D" id="6.10.320.10">
    <property type="match status" value="1"/>
</dbReference>
<dbReference type="EMBL" id="AMZQ01000008">
    <property type="protein sequence ID" value="EKU11097.1"/>
    <property type="molecule type" value="Genomic_DNA"/>
</dbReference>
<dbReference type="NCBIfam" id="NF038048">
    <property type="entry name" value="DIP1984_fam"/>
    <property type="match status" value="1"/>
</dbReference>
<sequence length="163" mass="18112">MAVENKFKRTKMKLAEALILRADIQKRIEQLKSRLADNAKVQEGEKPSEEPKALLAELDALTSELEQLIVRINLTNCTAKADGKSLTELIAKRDVLTLKAGALRAFAQAAAQKVEIYSRSEIKILSTVDVAALQKQVDELAKQIRQLDTTLQGANWQTELIES</sequence>
<evidence type="ECO:0008006" key="4">
    <source>
        <dbReference type="Google" id="ProtNLM"/>
    </source>
</evidence>
<keyword evidence="1" id="KW-0175">Coiled coil</keyword>
<dbReference type="Proteomes" id="UP000011939">
    <property type="component" value="Unassembled WGS sequence"/>
</dbReference>
<organism evidence="2 3">
    <name type="scientific">Campylobacter showae CSUNSWCD</name>
    <dbReference type="NCBI Taxonomy" id="1244083"/>
    <lineage>
        <taxon>Bacteria</taxon>
        <taxon>Pseudomonadati</taxon>
        <taxon>Campylobacterota</taxon>
        <taxon>Epsilonproteobacteria</taxon>
        <taxon>Campylobacterales</taxon>
        <taxon>Campylobacteraceae</taxon>
        <taxon>Campylobacter</taxon>
    </lineage>
</organism>
<reference evidence="2 3" key="1">
    <citation type="journal article" date="2013" name="Genome Announc.">
        <title>Genome Sequence of Campylobacter showae UNSWCD, Isolated from a Patient with Crohn's Disease.</title>
        <authorList>
            <person name="Tay A.P."/>
            <person name="Kaakoush N.O."/>
            <person name="Deshpande N.P."/>
            <person name="Chen Z."/>
            <person name="Mitchell H."/>
            <person name="Wilkins M.R."/>
        </authorList>
    </citation>
    <scope>NUCLEOTIDE SEQUENCE [LARGE SCALE GENOMIC DNA]</scope>
    <source>
        <strain evidence="2 3">CSUNSWCD</strain>
    </source>
</reference>
<gene>
    <name evidence="2" type="ORF">CSUNSWCD_2220</name>
</gene>
<comment type="caution">
    <text evidence="2">The sequence shown here is derived from an EMBL/GenBank/DDBJ whole genome shotgun (WGS) entry which is preliminary data.</text>
</comment>
<proteinExistence type="predicted"/>
<dbReference type="InterPro" id="IPR047741">
    <property type="entry name" value="DIP1984-like"/>
</dbReference>
<protein>
    <recommendedName>
        <fullName evidence="4">Septicolysin</fullName>
    </recommendedName>
</protein>
<evidence type="ECO:0000313" key="3">
    <source>
        <dbReference type="Proteomes" id="UP000011939"/>
    </source>
</evidence>
<dbReference type="CDD" id="cd12208">
    <property type="entry name" value="DIP1984-like"/>
    <property type="match status" value="1"/>
</dbReference>